<comment type="caution">
    <text evidence="1">The sequence shown here is derived from an EMBL/GenBank/DDBJ whole genome shotgun (WGS) entry which is preliminary data.</text>
</comment>
<keyword evidence="2" id="KW-1185">Reference proteome</keyword>
<evidence type="ECO:0000313" key="2">
    <source>
        <dbReference type="Proteomes" id="UP000537989"/>
    </source>
</evidence>
<sequence length="450" mass="52391">MDFLSRLPDLILVNIFGLMHSERDIFHLISASPHFLSIYTHYRHSITRQRLSAILKLDVDGSILQDAQAIIQFPAILGCNKGDSRRIKKCLDTWDERGFPNPLMEERNPESVTSLYNFFARVIFFIEDYLSKAADPFPVRAYMTLPTMSRLAPTMRFKGQDIDIEHVPLNDLSQSGRRRILQAFIRFELRCKVYRTPAQPKVKGTIYMDIMRKADEHLTIEEHEEIYCVGEYFKGMYGAIIAHSNDDVWFPDRPAPATVVVDELVDDKQHELSHANDYGLLFPDNHYIGLNTYLFDADIQGLRWIQMPCSGLDSITSLLQYINSGSRSGPQIRDWVKNFPIQNSHCRWTSRGHFAQRYRLYSISADVKQWATEMQFSEPVNLRDLKVSATGMYRQRAMTFFTGSTGRQPLLPSWKNLFSQQERLRGIVYLAEHRGRRRSQKWQDYWAGRT</sequence>
<dbReference type="Proteomes" id="UP000537989">
    <property type="component" value="Unassembled WGS sequence"/>
</dbReference>
<accession>A0AAN6HJN4</accession>
<dbReference type="AlphaFoldDB" id="A0AAN6HJN4"/>
<reference evidence="1 2" key="1">
    <citation type="submission" date="2020-02" db="EMBL/GenBank/DDBJ databases">
        <title>Identification and distribution of gene clusters putatively required for synthesis of sphingolipid metabolism inhibitors in phylogenetically diverse species of the filamentous fungus Fusarium.</title>
        <authorList>
            <person name="Kim H.-S."/>
            <person name="Busman M."/>
            <person name="Brown D.W."/>
            <person name="Divon H."/>
            <person name="Uhlig S."/>
            <person name="Proctor R.H."/>
        </authorList>
    </citation>
    <scope>NUCLEOTIDE SEQUENCE [LARGE SCALE GENOMIC DNA]</scope>
    <source>
        <strain evidence="1 2">NRRL 2903</strain>
    </source>
</reference>
<gene>
    <name evidence="1" type="ORF">FAUST_1437</name>
</gene>
<protein>
    <submittedName>
        <fullName evidence="1">Uncharacterized protein</fullName>
    </submittedName>
</protein>
<evidence type="ECO:0000313" key="1">
    <source>
        <dbReference type="EMBL" id="KAF5246320.1"/>
    </source>
</evidence>
<organism evidence="1 2">
    <name type="scientific">Fusarium austroamericanum</name>
    <dbReference type="NCBI Taxonomy" id="282268"/>
    <lineage>
        <taxon>Eukaryota</taxon>
        <taxon>Fungi</taxon>
        <taxon>Dikarya</taxon>
        <taxon>Ascomycota</taxon>
        <taxon>Pezizomycotina</taxon>
        <taxon>Sordariomycetes</taxon>
        <taxon>Hypocreomycetidae</taxon>
        <taxon>Hypocreales</taxon>
        <taxon>Nectriaceae</taxon>
        <taxon>Fusarium</taxon>
    </lineage>
</organism>
<name>A0AAN6HJN4_FUSAU</name>
<proteinExistence type="predicted"/>
<dbReference type="EMBL" id="JAAMOD010000030">
    <property type="protein sequence ID" value="KAF5246320.1"/>
    <property type="molecule type" value="Genomic_DNA"/>
</dbReference>